<sequence>MSRSFVNRPYSPDSNIIVDLENIRDHQHHCLLGCKGHHPGYNNNDEHERELPTQPSSSAKAEEASPLPVPYGWTMGKVLWVSDCTSTQNTTNKDCSESLAQNHTWVSSENAGTCPFKLGQGLEVKTVMKEPGWRIHQLVRSKRKNDQYPLQKSSLFKTPGRHEQSWVHQSGGTPTNPQSPVVNMLRAQLLGFPQRVWMKEPHKGIHMDELPNQLTVVELRIPLGFR</sequence>
<feature type="compositionally biased region" description="Polar residues" evidence="1">
    <location>
        <begin position="166"/>
        <end position="178"/>
    </location>
</feature>
<feature type="region of interest" description="Disordered" evidence="1">
    <location>
        <begin position="41"/>
        <end position="65"/>
    </location>
</feature>
<protein>
    <submittedName>
        <fullName evidence="2">Uncharacterized protein</fullName>
    </submittedName>
</protein>
<reference evidence="2" key="1">
    <citation type="journal article" date="2020" name="Nat. Commun.">
        <title>Large-scale genome sequencing of mycorrhizal fungi provides insights into the early evolution of symbiotic traits.</title>
        <authorList>
            <person name="Miyauchi S."/>
            <person name="Kiss E."/>
            <person name="Kuo A."/>
            <person name="Drula E."/>
            <person name="Kohler A."/>
            <person name="Sanchez-Garcia M."/>
            <person name="Morin E."/>
            <person name="Andreopoulos B."/>
            <person name="Barry K.W."/>
            <person name="Bonito G."/>
            <person name="Buee M."/>
            <person name="Carver A."/>
            <person name="Chen C."/>
            <person name="Cichocki N."/>
            <person name="Clum A."/>
            <person name="Culley D."/>
            <person name="Crous P.W."/>
            <person name="Fauchery L."/>
            <person name="Girlanda M."/>
            <person name="Hayes R.D."/>
            <person name="Keri Z."/>
            <person name="LaButti K."/>
            <person name="Lipzen A."/>
            <person name="Lombard V."/>
            <person name="Magnuson J."/>
            <person name="Maillard F."/>
            <person name="Murat C."/>
            <person name="Nolan M."/>
            <person name="Ohm R.A."/>
            <person name="Pangilinan J."/>
            <person name="Pereira M.F."/>
            <person name="Perotto S."/>
            <person name="Peter M."/>
            <person name="Pfister S."/>
            <person name="Riley R."/>
            <person name="Sitrit Y."/>
            <person name="Stielow J.B."/>
            <person name="Szollosi G."/>
            <person name="Zifcakova L."/>
            <person name="Stursova M."/>
            <person name="Spatafora J.W."/>
            <person name="Tedersoo L."/>
            <person name="Vaario L.M."/>
            <person name="Yamada A."/>
            <person name="Yan M."/>
            <person name="Wang P."/>
            <person name="Xu J."/>
            <person name="Bruns T."/>
            <person name="Baldrian P."/>
            <person name="Vilgalys R."/>
            <person name="Dunand C."/>
            <person name="Henrissat B."/>
            <person name="Grigoriev I.V."/>
            <person name="Hibbett D."/>
            <person name="Nagy L.G."/>
            <person name="Martin F.M."/>
        </authorList>
    </citation>
    <scope>NUCLEOTIDE SEQUENCE</scope>
    <source>
        <strain evidence="2">UP504</strain>
    </source>
</reference>
<comment type="caution">
    <text evidence="2">The sequence shown here is derived from an EMBL/GenBank/DDBJ whole genome shotgun (WGS) entry which is preliminary data.</text>
</comment>
<keyword evidence="3" id="KW-1185">Reference proteome</keyword>
<evidence type="ECO:0000256" key="1">
    <source>
        <dbReference type="SAM" id="MobiDB-lite"/>
    </source>
</evidence>
<gene>
    <name evidence="2" type="ORF">BS47DRAFT_1365336</name>
</gene>
<accession>A0A9P6AP83</accession>
<evidence type="ECO:0000313" key="3">
    <source>
        <dbReference type="Proteomes" id="UP000886523"/>
    </source>
</evidence>
<evidence type="ECO:0000313" key="2">
    <source>
        <dbReference type="EMBL" id="KAF9509366.1"/>
    </source>
</evidence>
<dbReference type="AlphaFoldDB" id="A0A9P6AP83"/>
<proteinExistence type="predicted"/>
<name>A0A9P6AP83_9AGAM</name>
<organism evidence="2 3">
    <name type="scientific">Hydnum rufescens UP504</name>
    <dbReference type="NCBI Taxonomy" id="1448309"/>
    <lineage>
        <taxon>Eukaryota</taxon>
        <taxon>Fungi</taxon>
        <taxon>Dikarya</taxon>
        <taxon>Basidiomycota</taxon>
        <taxon>Agaricomycotina</taxon>
        <taxon>Agaricomycetes</taxon>
        <taxon>Cantharellales</taxon>
        <taxon>Hydnaceae</taxon>
        <taxon>Hydnum</taxon>
    </lineage>
</organism>
<feature type="region of interest" description="Disordered" evidence="1">
    <location>
        <begin position="159"/>
        <end position="178"/>
    </location>
</feature>
<dbReference type="Proteomes" id="UP000886523">
    <property type="component" value="Unassembled WGS sequence"/>
</dbReference>
<dbReference type="EMBL" id="MU129037">
    <property type="protein sequence ID" value="KAF9509366.1"/>
    <property type="molecule type" value="Genomic_DNA"/>
</dbReference>